<dbReference type="Proteomes" id="UP000187001">
    <property type="component" value="Unassembled WGS sequence"/>
</dbReference>
<name>A0ABD6QTF5_MYCFO</name>
<evidence type="ECO:0000313" key="2">
    <source>
        <dbReference type="Proteomes" id="UP000187001"/>
    </source>
</evidence>
<organism evidence="1 2">
    <name type="scientific">Mycolicibacterium fortuitum</name>
    <name type="common">Mycobacterium fortuitum</name>
    <dbReference type="NCBI Taxonomy" id="1766"/>
    <lineage>
        <taxon>Bacteria</taxon>
        <taxon>Bacillati</taxon>
        <taxon>Actinomycetota</taxon>
        <taxon>Actinomycetes</taxon>
        <taxon>Mycobacteriales</taxon>
        <taxon>Mycobacteriaceae</taxon>
        <taxon>Mycolicibacterium</taxon>
    </lineage>
</organism>
<dbReference type="AlphaFoldDB" id="A0ABD6QTF5"/>
<gene>
    <name evidence="1" type="ORF">A5742_17465</name>
</gene>
<proteinExistence type="predicted"/>
<accession>A0ABD6QTF5</accession>
<dbReference type="RefSeq" id="WP_076202663.1">
    <property type="nucleotide sequence ID" value="NZ_MBER01000010.1"/>
</dbReference>
<sequence>MASTDLKALMGSHQRMLDICHDPDLDADAKLFALCTVAIIHDTITNAATRASIKRGRWLLEICDMTGRDGHWVRRIIRHDIPRYAPAEPTGLCTAPMIRREGLCGKTAIIRGIERDPFTGEGTPYGYCSRHRNHDDDWRIQQQFKQWNENGRPEPAPNAGGVLRRYFDLDWGRLYHWAAPDMTPAEGVKAPTLTKPRFVVLQGGKDVRTD</sequence>
<protein>
    <submittedName>
        <fullName evidence="1">Uncharacterized protein</fullName>
    </submittedName>
</protein>
<comment type="caution">
    <text evidence="1">The sequence shown here is derived from an EMBL/GenBank/DDBJ whole genome shotgun (WGS) entry which is preliminary data.</text>
</comment>
<evidence type="ECO:0000313" key="1">
    <source>
        <dbReference type="EMBL" id="OMC51925.1"/>
    </source>
</evidence>
<dbReference type="EMBL" id="MBER01000010">
    <property type="protein sequence ID" value="OMC51925.1"/>
    <property type="molecule type" value="Genomic_DNA"/>
</dbReference>
<reference evidence="1 2" key="1">
    <citation type="submission" date="2016-07" db="EMBL/GenBank/DDBJ databases">
        <authorList>
            <person name="Sutton G."/>
            <person name="Brinkac L."/>
            <person name="Sanka R."/>
            <person name="Adams M."/>
            <person name="Lau E."/>
            <person name="Kumar A."/>
            <person name="Macaden R."/>
        </authorList>
    </citation>
    <scope>NUCLEOTIDE SEQUENCE [LARGE SCALE GENOMIC DNA]</scope>
    <source>
        <strain evidence="1 2">GA-0871</strain>
    </source>
</reference>